<protein>
    <submittedName>
        <fullName evidence="1">Uncharacterized protein</fullName>
    </submittedName>
</protein>
<comment type="caution">
    <text evidence="1">The sequence shown here is derived from an EMBL/GenBank/DDBJ whole genome shotgun (WGS) entry which is preliminary data.</text>
</comment>
<keyword evidence="2" id="KW-1185">Reference proteome</keyword>
<sequence length="128" mass="13955">MEDVYVYGALGPHRDDPLSKSASWVKLGVVITSGAHWLEKMIYGILLLSARDHKSSGLSGYSLGFVGNPKAFYIAMLGGCDEDCEHDDGTEGHELGNWIREEEADAQDLEGLHVPSGPITRAKARQIQ</sequence>
<gene>
    <name evidence="1" type="ORF">CRG98_031015</name>
</gene>
<name>A0A2I0IYU1_PUNGR</name>
<proteinExistence type="predicted"/>
<dbReference type="EMBL" id="PGOL01002369">
    <property type="protein sequence ID" value="PKI48596.1"/>
    <property type="molecule type" value="Genomic_DNA"/>
</dbReference>
<organism evidence="1 2">
    <name type="scientific">Punica granatum</name>
    <name type="common">Pomegranate</name>
    <dbReference type="NCBI Taxonomy" id="22663"/>
    <lineage>
        <taxon>Eukaryota</taxon>
        <taxon>Viridiplantae</taxon>
        <taxon>Streptophyta</taxon>
        <taxon>Embryophyta</taxon>
        <taxon>Tracheophyta</taxon>
        <taxon>Spermatophyta</taxon>
        <taxon>Magnoliopsida</taxon>
        <taxon>eudicotyledons</taxon>
        <taxon>Gunneridae</taxon>
        <taxon>Pentapetalae</taxon>
        <taxon>rosids</taxon>
        <taxon>malvids</taxon>
        <taxon>Myrtales</taxon>
        <taxon>Lythraceae</taxon>
        <taxon>Punica</taxon>
    </lineage>
</organism>
<dbReference type="Proteomes" id="UP000233551">
    <property type="component" value="Unassembled WGS sequence"/>
</dbReference>
<reference evidence="1 2" key="1">
    <citation type="submission" date="2017-11" db="EMBL/GenBank/DDBJ databases">
        <title>De-novo sequencing of pomegranate (Punica granatum L.) genome.</title>
        <authorList>
            <person name="Akparov Z."/>
            <person name="Amiraslanov A."/>
            <person name="Hajiyeva S."/>
            <person name="Abbasov M."/>
            <person name="Kaur K."/>
            <person name="Hamwieh A."/>
            <person name="Solovyev V."/>
            <person name="Salamov A."/>
            <person name="Braich B."/>
            <person name="Kosarev P."/>
            <person name="Mahmoud A."/>
            <person name="Hajiyev E."/>
            <person name="Babayeva S."/>
            <person name="Izzatullayeva V."/>
            <person name="Mammadov A."/>
            <person name="Mammadov A."/>
            <person name="Sharifova S."/>
            <person name="Ojaghi J."/>
            <person name="Eynullazada K."/>
            <person name="Bayramov B."/>
            <person name="Abdulazimova A."/>
            <person name="Shahmuradov I."/>
        </authorList>
    </citation>
    <scope>NUCLEOTIDE SEQUENCE [LARGE SCALE GENOMIC DNA]</scope>
    <source>
        <strain evidence="2">cv. AG2017</strain>
        <tissue evidence="1">Leaf</tissue>
    </source>
</reference>
<evidence type="ECO:0000313" key="1">
    <source>
        <dbReference type="EMBL" id="PKI48596.1"/>
    </source>
</evidence>
<evidence type="ECO:0000313" key="2">
    <source>
        <dbReference type="Proteomes" id="UP000233551"/>
    </source>
</evidence>
<accession>A0A2I0IYU1</accession>
<dbReference type="AlphaFoldDB" id="A0A2I0IYU1"/>